<dbReference type="SFLD" id="SFLDS00029">
    <property type="entry name" value="Radical_SAM"/>
    <property type="match status" value="1"/>
</dbReference>
<reference evidence="14 16" key="1">
    <citation type="submission" date="2014-10" db="EMBL/GenBank/DDBJ databases">
        <title>Draft genome of phytase producing Bacillus ginsengihumi strain M2.11.</title>
        <authorList>
            <person name="Toymentseva A."/>
            <person name="Boulygina E.A."/>
            <person name="Kazakov S.V."/>
            <person name="Kayumov I."/>
            <person name="Suleimanova A.D."/>
            <person name="Mardanova A.M."/>
            <person name="Maria S.N."/>
            <person name="Sergey M.Y."/>
            <person name="Sharipova M.R."/>
        </authorList>
    </citation>
    <scope>NUCLEOTIDE SEQUENCE [LARGE SCALE GENOMIC DNA]</scope>
    <source>
        <strain evidence="14 16">M2.11</strain>
    </source>
</reference>
<reference evidence="15" key="2">
    <citation type="submission" date="2020-02" db="EMBL/GenBank/DDBJ databases">
        <authorList>
            <person name="Feng H."/>
        </authorList>
    </citation>
    <scope>NUCLEOTIDE SEQUENCE [LARGE SCALE GENOMIC DNA]</scope>
    <source>
        <strain evidence="15">Gsoil 114</strain>
    </source>
</reference>
<comment type="subunit">
    <text evidence="12">Monomer and homodimer.</text>
</comment>
<evidence type="ECO:0000256" key="10">
    <source>
        <dbReference type="ARBA" id="ARBA00023239"/>
    </source>
</evidence>
<dbReference type="NCBIfam" id="NF001199">
    <property type="entry name" value="PRK00164.2-1"/>
    <property type="match status" value="1"/>
</dbReference>
<dbReference type="NCBIfam" id="TIGR02666">
    <property type="entry name" value="moaA"/>
    <property type="match status" value="1"/>
</dbReference>
<keyword evidence="8 12" id="KW-0342">GTP-binding</keyword>
<dbReference type="PROSITE" id="PS01305">
    <property type="entry name" value="MOAA_NIFB_PQQE"/>
    <property type="match status" value="1"/>
</dbReference>
<keyword evidence="4 12" id="KW-0479">Metal-binding</keyword>
<dbReference type="EMBL" id="JAAIWK010000043">
    <property type="protein sequence ID" value="NEY21652.1"/>
    <property type="molecule type" value="Genomic_DNA"/>
</dbReference>
<dbReference type="EMBL" id="JRUN01000028">
    <property type="protein sequence ID" value="KHD85248.1"/>
    <property type="molecule type" value="Genomic_DNA"/>
</dbReference>
<dbReference type="Pfam" id="PF04055">
    <property type="entry name" value="Radical_SAM"/>
    <property type="match status" value="1"/>
</dbReference>
<feature type="binding site" evidence="12">
    <location>
        <position position="14"/>
    </location>
    <ligand>
        <name>GTP</name>
        <dbReference type="ChEBI" id="CHEBI:37565"/>
    </ligand>
</feature>
<feature type="domain" description="Radical SAM core" evidence="13">
    <location>
        <begin position="5"/>
        <end position="223"/>
    </location>
</feature>
<dbReference type="UniPathway" id="UPA00344"/>
<dbReference type="PROSITE" id="PS51918">
    <property type="entry name" value="RADICAL_SAM"/>
    <property type="match status" value="1"/>
</dbReference>
<evidence type="ECO:0000256" key="1">
    <source>
        <dbReference type="ARBA" id="ARBA00012167"/>
    </source>
</evidence>
<dbReference type="Proteomes" id="UP000476934">
    <property type="component" value="Unassembled WGS sequence"/>
</dbReference>
<dbReference type="CDD" id="cd01335">
    <property type="entry name" value="Radical_SAM"/>
    <property type="match status" value="1"/>
</dbReference>
<comment type="caution">
    <text evidence="14">The sequence shown here is derived from an EMBL/GenBank/DDBJ whole genome shotgun (WGS) entry which is preliminary data.</text>
</comment>
<evidence type="ECO:0000313" key="14">
    <source>
        <dbReference type="EMBL" id="KHD85248.1"/>
    </source>
</evidence>
<protein>
    <recommendedName>
        <fullName evidence="1 12">GTP 3',8-cyclase</fullName>
        <ecNumber evidence="1 12">4.1.99.22</ecNumber>
    </recommendedName>
    <alternativeName>
        <fullName evidence="12">Molybdenum cofactor biosynthesis protein A</fullName>
    </alternativeName>
</protein>
<sequence>MLVDALNRPLLDLRISVTDRCNFRCVYCMPETDGKTYCFMKKSQLMTFEEIVRLANIFVSLGVRKIRLTGGEPLLRKDIDVLISMLNKIEGLQDISVTTNGFLLKRYASRLKQAGIHRVNVSLDAINDDVFSAINGVGVKSKSILEGIDEAVRQGIAVKVNMVVKKGMNDTEVLPMARYFKEKGITLRFIEFMDVGSINGWKLDEVLTSKNIFDMISQEMPLEPLERNYLGEVAKRYRYIGTDTEVGFISSVSHPFCADCTRCRLSAEGKIYTCLFASDGVDLLTNIRNGASDQDLISQIESVWQVRKDRYSEVRGKNTTLKGKRIEMSYIGG</sequence>
<dbReference type="InterPro" id="IPR013785">
    <property type="entry name" value="Aldolase_TIM"/>
</dbReference>
<evidence type="ECO:0000259" key="13">
    <source>
        <dbReference type="PROSITE" id="PS51918"/>
    </source>
</evidence>
<dbReference type="InterPro" id="IPR000385">
    <property type="entry name" value="MoaA_NifB_PqqE_Fe-S-bd_CS"/>
</dbReference>
<evidence type="ECO:0000256" key="4">
    <source>
        <dbReference type="ARBA" id="ARBA00022723"/>
    </source>
</evidence>
<dbReference type="SUPFAM" id="SSF102114">
    <property type="entry name" value="Radical SAM enzymes"/>
    <property type="match status" value="1"/>
</dbReference>
<dbReference type="InterPro" id="IPR010505">
    <property type="entry name" value="MoaA_twitch"/>
</dbReference>
<evidence type="ECO:0000313" key="15">
    <source>
        <dbReference type="EMBL" id="NEY21652.1"/>
    </source>
</evidence>
<dbReference type="GO" id="GO:0051539">
    <property type="term" value="F:4 iron, 4 sulfur cluster binding"/>
    <property type="evidence" value="ECO:0007669"/>
    <property type="project" value="UniProtKB-UniRule"/>
</dbReference>
<feature type="binding site" evidence="12">
    <location>
        <begin position="262"/>
        <end position="264"/>
    </location>
    <ligand>
        <name>GTP</name>
        <dbReference type="ChEBI" id="CHEBI:37565"/>
    </ligand>
</feature>
<keyword evidence="5 12" id="KW-0547">Nucleotide-binding</keyword>
<keyword evidence="9 12" id="KW-0501">Molybdenum cofactor biosynthesis</keyword>
<dbReference type="PANTHER" id="PTHR22960">
    <property type="entry name" value="MOLYBDOPTERIN COFACTOR SYNTHESIS PROTEIN A"/>
    <property type="match status" value="1"/>
</dbReference>
<dbReference type="RefSeq" id="WP_035354752.1">
    <property type="nucleotide sequence ID" value="NZ_JAAIWK010000043.1"/>
</dbReference>
<dbReference type="InterPro" id="IPR007197">
    <property type="entry name" value="rSAM"/>
</dbReference>
<evidence type="ECO:0000256" key="2">
    <source>
        <dbReference type="ARBA" id="ARBA00022485"/>
    </source>
</evidence>
<keyword evidence="7 12" id="KW-0411">Iron-sulfur</keyword>
<comment type="function">
    <text evidence="12">Catalyzes the cyclization of GTP to (8S)-3',8-cyclo-7,8-dihydroguanosine 5'-triphosphate.</text>
</comment>
<name>A0A0A6VCM6_9BACI</name>
<dbReference type="InterPro" id="IPR058240">
    <property type="entry name" value="rSAM_sf"/>
</dbReference>
<dbReference type="InterPro" id="IPR006638">
    <property type="entry name" value="Elp3/MiaA/NifB-like_rSAM"/>
</dbReference>
<dbReference type="InterPro" id="IPR050105">
    <property type="entry name" value="MoCo_biosynth_MoaA/MoaC"/>
</dbReference>
<comment type="pathway">
    <text evidence="12">Cofactor biosynthesis; molybdopterin biosynthesis.</text>
</comment>
<accession>A0A0A6VCM6</accession>
<dbReference type="GO" id="GO:0046872">
    <property type="term" value="F:metal ion binding"/>
    <property type="evidence" value="ECO:0007669"/>
    <property type="project" value="UniProtKB-KW"/>
</dbReference>
<dbReference type="AlphaFoldDB" id="A0A0A6VCM6"/>
<evidence type="ECO:0000256" key="5">
    <source>
        <dbReference type="ARBA" id="ARBA00022741"/>
    </source>
</evidence>
<evidence type="ECO:0000256" key="3">
    <source>
        <dbReference type="ARBA" id="ARBA00022691"/>
    </source>
</evidence>
<dbReference type="GO" id="GO:0005525">
    <property type="term" value="F:GTP binding"/>
    <property type="evidence" value="ECO:0007669"/>
    <property type="project" value="UniProtKB-UniRule"/>
</dbReference>
<dbReference type="SFLD" id="SFLDG01383">
    <property type="entry name" value="cyclic_pyranopterin_phosphate"/>
    <property type="match status" value="1"/>
</dbReference>
<dbReference type="InterPro" id="IPR040064">
    <property type="entry name" value="MoaA-like"/>
</dbReference>
<feature type="binding site" evidence="12">
    <location>
        <position position="159"/>
    </location>
    <ligand>
        <name>GTP</name>
        <dbReference type="ChEBI" id="CHEBI:37565"/>
    </ligand>
</feature>
<keyword evidence="6 12" id="KW-0408">Iron</keyword>
<proteinExistence type="inferred from homology"/>
<evidence type="ECO:0000256" key="11">
    <source>
        <dbReference type="ARBA" id="ARBA00048697"/>
    </source>
</evidence>
<feature type="binding site" evidence="12">
    <location>
        <position position="257"/>
    </location>
    <ligand>
        <name>[4Fe-4S] cluster</name>
        <dbReference type="ChEBI" id="CHEBI:49883"/>
        <label>2</label>
        <note>4Fe-4S-substrate</note>
    </ligand>
</feature>
<feature type="binding site" evidence="12">
    <location>
        <position position="98"/>
    </location>
    <ligand>
        <name>GTP</name>
        <dbReference type="ChEBI" id="CHEBI:37565"/>
    </ligand>
</feature>
<dbReference type="CDD" id="cd21117">
    <property type="entry name" value="Twitch_MoaA"/>
    <property type="match status" value="1"/>
</dbReference>
<dbReference type="GO" id="GO:0061798">
    <property type="term" value="F:GTP 3',8'-cyclase activity"/>
    <property type="evidence" value="ECO:0007669"/>
    <property type="project" value="UniProtKB-UniRule"/>
</dbReference>
<evidence type="ECO:0000313" key="16">
    <source>
        <dbReference type="Proteomes" id="UP000030588"/>
    </source>
</evidence>
<feature type="binding site" evidence="12">
    <location>
        <position position="260"/>
    </location>
    <ligand>
        <name>[4Fe-4S] cluster</name>
        <dbReference type="ChEBI" id="CHEBI:49883"/>
        <label>2</label>
        <note>4Fe-4S-substrate</note>
    </ligand>
</feature>
<keyword evidence="2 12" id="KW-0004">4Fe-4S</keyword>
<evidence type="ECO:0000256" key="6">
    <source>
        <dbReference type="ARBA" id="ARBA00023004"/>
    </source>
</evidence>
<dbReference type="GO" id="GO:0006777">
    <property type="term" value="P:Mo-molybdopterin cofactor biosynthetic process"/>
    <property type="evidence" value="ECO:0007669"/>
    <property type="project" value="UniProtKB-UniRule"/>
</dbReference>
<dbReference type="GO" id="GO:0061799">
    <property type="term" value="F:cyclic pyranopterin monophosphate synthase activity"/>
    <property type="evidence" value="ECO:0007669"/>
    <property type="project" value="TreeGrafter"/>
</dbReference>
<feature type="binding site" evidence="12">
    <location>
        <position position="274"/>
    </location>
    <ligand>
        <name>[4Fe-4S] cluster</name>
        <dbReference type="ChEBI" id="CHEBI:49883"/>
        <label>2</label>
        <note>4Fe-4S-substrate</note>
    </ligand>
</feature>
<dbReference type="InterPro" id="IPR013483">
    <property type="entry name" value="MoaA"/>
</dbReference>
<comment type="catalytic activity">
    <reaction evidence="11 12">
        <text>GTP + AH2 + S-adenosyl-L-methionine = (8S)-3',8-cyclo-7,8-dihydroguanosine 5'-triphosphate + 5'-deoxyadenosine + L-methionine + A + H(+)</text>
        <dbReference type="Rhea" id="RHEA:49576"/>
        <dbReference type="ChEBI" id="CHEBI:13193"/>
        <dbReference type="ChEBI" id="CHEBI:15378"/>
        <dbReference type="ChEBI" id="CHEBI:17319"/>
        <dbReference type="ChEBI" id="CHEBI:17499"/>
        <dbReference type="ChEBI" id="CHEBI:37565"/>
        <dbReference type="ChEBI" id="CHEBI:57844"/>
        <dbReference type="ChEBI" id="CHEBI:59789"/>
        <dbReference type="ChEBI" id="CHEBI:131766"/>
        <dbReference type="EC" id="4.1.99.22"/>
    </reaction>
</comment>
<feature type="binding site" evidence="12">
    <location>
        <position position="21"/>
    </location>
    <ligand>
        <name>[4Fe-4S] cluster</name>
        <dbReference type="ChEBI" id="CHEBI:49883"/>
        <label>1</label>
        <note>4Fe-4S-S-AdoMet</note>
    </ligand>
</feature>
<reference evidence="15 17" key="3">
    <citation type="submission" date="2020-03" db="EMBL/GenBank/DDBJ databases">
        <title>Bacillus aquiflavi sp. nov., isolated from yellow water of strong flavor Chinese baijiu in Yibin region of China.</title>
        <authorList>
            <person name="Xie J."/>
        </authorList>
    </citation>
    <scope>NUCLEOTIDE SEQUENCE [LARGE SCALE GENOMIC DNA]</scope>
    <source>
        <strain evidence="15 17">Gsoil 114</strain>
    </source>
</reference>
<feature type="binding site" evidence="12">
    <location>
        <position position="193"/>
    </location>
    <ligand>
        <name>S-adenosyl-L-methionine</name>
        <dbReference type="ChEBI" id="CHEBI:59789"/>
    </ligand>
</feature>
<dbReference type="GO" id="GO:1904047">
    <property type="term" value="F:S-adenosyl-L-methionine binding"/>
    <property type="evidence" value="ECO:0007669"/>
    <property type="project" value="UniProtKB-UniRule"/>
</dbReference>
<feature type="binding site" evidence="12">
    <location>
        <position position="67"/>
    </location>
    <ligand>
        <name>GTP</name>
        <dbReference type="ChEBI" id="CHEBI:37565"/>
    </ligand>
</feature>
<feature type="binding site" evidence="12">
    <location>
        <position position="71"/>
    </location>
    <ligand>
        <name>S-adenosyl-L-methionine</name>
        <dbReference type="ChEBI" id="CHEBI:59789"/>
    </ligand>
</feature>
<feature type="binding site" evidence="12">
    <location>
        <position position="27"/>
    </location>
    <ligand>
        <name>S-adenosyl-L-methionine</name>
        <dbReference type="ChEBI" id="CHEBI:59789"/>
    </ligand>
</feature>
<dbReference type="SFLD" id="SFLDG01386">
    <property type="entry name" value="main_SPASM_domain-containing"/>
    <property type="match status" value="1"/>
</dbReference>
<feature type="binding site" evidence="12">
    <location>
        <position position="25"/>
    </location>
    <ligand>
        <name>[4Fe-4S] cluster</name>
        <dbReference type="ChEBI" id="CHEBI:49883"/>
        <label>1</label>
        <note>4Fe-4S-S-AdoMet</note>
    </ligand>
</feature>
<dbReference type="SFLD" id="SFLDG01067">
    <property type="entry name" value="SPASM/twitch_domain_containing"/>
    <property type="match status" value="1"/>
</dbReference>
<comment type="cofactor">
    <cofactor evidence="12">
        <name>[4Fe-4S] cluster</name>
        <dbReference type="ChEBI" id="CHEBI:49883"/>
    </cofactor>
    <text evidence="12">Binds 2 [4Fe-4S] clusters. Binds 1 [4Fe-4S] cluster coordinated with 3 cysteines and an exchangeable S-adenosyl-L-methionine and 1 [4Fe-4S] cluster coordinated with 3 cysteines and the GTP-derived substrate.</text>
</comment>
<evidence type="ECO:0000256" key="9">
    <source>
        <dbReference type="ARBA" id="ARBA00023150"/>
    </source>
</evidence>
<dbReference type="Proteomes" id="UP000030588">
    <property type="component" value="Unassembled WGS sequence"/>
</dbReference>
<dbReference type="OrthoDB" id="9763993at2"/>
<dbReference type="HAMAP" id="MF_01225_B">
    <property type="entry name" value="MoaA_B"/>
    <property type="match status" value="1"/>
</dbReference>
<dbReference type="STRING" id="363870.NG54_10410"/>
<comment type="similarity">
    <text evidence="12">Belongs to the radical SAM superfamily. MoaA family.</text>
</comment>
<dbReference type="PANTHER" id="PTHR22960:SF0">
    <property type="entry name" value="MOLYBDENUM COFACTOR BIOSYNTHESIS PROTEIN 1"/>
    <property type="match status" value="1"/>
</dbReference>
<gene>
    <name evidence="12 15" type="primary">moaA</name>
    <name evidence="15" type="ORF">G4D61_17175</name>
    <name evidence="14" type="ORF">NG54_10410</name>
</gene>
<dbReference type="Gene3D" id="3.20.20.70">
    <property type="entry name" value="Aldolase class I"/>
    <property type="match status" value="1"/>
</dbReference>
<dbReference type="SMR" id="A0A0A6VCM6"/>
<keyword evidence="17" id="KW-1185">Reference proteome</keyword>
<keyword evidence="3 12" id="KW-0949">S-adenosyl-L-methionine</keyword>
<evidence type="ECO:0000256" key="12">
    <source>
        <dbReference type="HAMAP-Rule" id="MF_01225"/>
    </source>
</evidence>
<organism evidence="14 16">
    <name type="scientific">Heyndrickxia ginsengihumi</name>
    <dbReference type="NCBI Taxonomy" id="363870"/>
    <lineage>
        <taxon>Bacteria</taxon>
        <taxon>Bacillati</taxon>
        <taxon>Bacillota</taxon>
        <taxon>Bacilli</taxon>
        <taxon>Bacillales</taxon>
        <taxon>Bacillaceae</taxon>
        <taxon>Heyndrickxia</taxon>
    </lineage>
</organism>
<evidence type="ECO:0000256" key="8">
    <source>
        <dbReference type="ARBA" id="ARBA00023134"/>
    </source>
</evidence>
<feature type="binding site" evidence="12">
    <location>
        <position position="28"/>
    </location>
    <ligand>
        <name>[4Fe-4S] cluster</name>
        <dbReference type="ChEBI" id="CHEBI:49883"/>
        <label>1</label>
        <note>4Fe-4S-S-AdoMet</note>
    </ligand>
</feature>
<evidence type="ECO:0000256" key="7">
    <source>
        <dbReference type="ARBA" id="ARBA00023014"/>
    </source>
</evidence>
<dbReference type="Pfam" id="PF06463">
    <property type="entry name" value="Mob_synth_C"/>
    <property type="match status" value="1"/>
</dbReference>
<dbReference type="EC" id="4.1.99.22" evidence="1 12"/>
<keyword evidence="10 12" id="KW-0456">Lyase</keyword>
<dbReference type="SMART" id="SM00729">
    <property type="entry name" value="Elp3"/>
    <property type="match status" value="1"/>
</dbReference>
<feature type="binding site" evidence="12">
    <location>
        <position position="122"/>
    </location>
    <ligand>
        <name>S-adenosyl-L-methionine</name>
        <dbReference type="ChEBI" id="CHEBI:59789"/>
    </ligand>
</feature>
<evidence type="ECO:0000313" key="17">
    <source>
        <dbReference type="Proteomes" id="UP000476934"/>
    </source>
</evidence>